<reference evidence="1 2" key="1">
    <citation type="submission" date="2020-02" db="EMBL/GenBank/DDBJ databases">
        <title>Draft Genome Sequence of Verrucosispora sp. Strain CWR15, Isolated from Gulf of Mexico Sponge.</title>
        <authorList>
            <person name="Kennedy S.J."/>
            <person name="Cella E."/>
            <person name="Azarian T."/>
            <person name="Baker B.J."/>
            <person name="Shaw L.N."/>
        </authorList>
    </citation>
    <scope>NUCLEOTIDE SEQUENCE [LARGE SCALE GENOMIC DNA]</scope>
    <source>
        <strain evidence="1 2">CWR15</strain>
    </source>
</reference>
<keyword evidence="2" id="KW-1185">Reference proteome</keyword>
<name>A0A6M1KYA0_9ACTN</name>
<dbReference type="Gene3D" id="3.40.50.1000">
    <property type="entry name" value="HAD superfamily/HAD-like"/>
    <property type="match status" value="1"/>
</dbReference>
<proteinExistence type="predicted"/>
<evidence type="ECO:0000313" key="1">
    <source>
        <dbReference type="EMBL" id="NGM14215.1"/>
    </source>
</evidence>
<evidence type="ECO:0008006" key="3">
    <source>
        <dbReference type="Google" id="ProtNLM"/>
    </source>
</evidence>
<gene>
    <name evidence="1" type="ORF">ENC19_16820</name>
</gene>
<dbReference type="RefSeq" id="WP_164448109.1">
    <property type="nucleotide sequence ID" value="NZ_SAIY01000005.1"/>
</dbReference>
<protein>
    <recommendedName>
        <fullName evidence="3">HAD family hydrolase</fullName>
    </recommendedName>
</protein>
<accession>A0A6M1KYA0</accession>
<sequence>MIQVPLAGKVVFVDWHSVLSRDPFWMSIRESATHPLKAQLEANLAEVFKSKANEWMKGLLSSEEIIKSMDIELDGRFREDFLTRRLYVDCAKMRVNAELFEALRKIKSHVLVVLATDNMDCFLQTFDRARAKRRRPTPQSETLADWAIILDDIICSSEVAALKAEDPQRFFGPWLAKHGFTFADAALIDDRADNCAAFAEQGGKAVQYKMGIGDVHDVLHALTIWMESGTGTPTAGMDWATNLPRTS</sequence>
<dbReference type="AlphaFoldDB" id="A0A6M1KYA0"/>
<dbReference type="InterPro" id="IPR023214">
    <property type="entry name" value="HAD_sf"/>
</dbReference>
<dbReference type="InterPro" id="IPR036412">
    <property type="entry name" value="HAD-like_sf"/>
</dbReference>
<evidence type="ECO:0000313" key="2">
    <source>
        <dbReference type="Proteomes" id="UP000478148"/>
    </source>
</evidence>
<dbReference type="EMBL" id="SAIY01000005">
    <property type="protein sequence ID" value="NGM14215.1"/>
    <property type="molecule type" value="Genomic_DNA"/>
</dbReference>
<dbReference type="SUPFAM" id="SSF56784">
    <property type="entry name" value="HAD-like"/>
    <property type="match status" value="1"/>
</dbReference>
<comment type="caution">
    <text evidence="1">The sequence shown here is derived from an EMBL/GenBank/DDBJ whole genome shotgun (WGS) entry which is preliminary data.</text>
</comment>
<dbReference type="Proteomes" id="UP000478148">
    <property type="component" value="Unassembled WGS sequence"/>
</dbReference>
<organism evidence="1 2">
    <name type="scientific">Verrucosispora sioxanthis</name>
    <dbReference type="NCBI Taxonomy" id="2499994"/>
    <lineage>
        <taxon>Bacteria</taxon>
        <taxon>Bacillati</taxon>
        <taxon>Actinomycetota</taxon>
        <taxon>Actinomycetes</taxon>
        <taxon>Micromonosporales</taxon>
        <taxon>Micromonosporaceae</taxon>
        <taxon>Micromonospora</taxon>
    </lineage>
</organism>